<dbReference type="InterPro" id="IPR036554">
    <property type="entry name" value="GHMP_kinase_C_sf"/>
</dbReference>
<evidence type="ECO:0000313" key="9">
    <source>
        <dbReference type="EMBL" id="NGO38205.1"/>
    </source>
</evidence>
<dbReference type="Pfam" id="PF08544">
    <property type="entry name" value="GHMP_kinases_C"/>
    <property type="match status" value="1"/>
</dbReference>
<dbReference type="AlphaFoldDB" id="A0A6M1RNB5"/>
<dbReference type="Pfam" id="PF07959">
    <property type="entry name" value="Fucose_pyrophosphorylase"/>
    <property type="match status" value="1"/>
</dbReference>
<evidence type="ECO:0000256" key="5">
    <source>
        <dbReference type="ARBA" id="ARBA00038121"/>
    </source>
</evidence>
<accession>A0A6M1RNB5</accession>
<comment type="caution">
    <text evidence="9">The sequence shown here is derived from an EMBL/GenBank/DDBJ whole genome shotgun (WGS) entry which is preliminary data.</text>
</comment>
<dbReference type="EMBL" id="JAAKYA010000012">
    <property type="protein sequence ID" value="NGO38205.1"/>
    <property type="molecule type" value="Genomic_DNA"/>
</dbReference>
<dbReference type="InterPro" id="IPR006204">
    <property type="entry name" value="GHMP_kinase_N_dom"/>
</dbReference>
<dbReference type="GO" id="GO:0016779">
    <property type="term" value="F:nucleotidyltransferase activity"/>
    <property type="evidence" value="ECO:0007669"/>
    <property type="project" value="UniProtKB-KW"/>
</dbReference>
<evidence type="ECO:0000259" key="8">
    <source>
        <dbReference type="Pfam" id="PF08544"/>
    </source>
</evidence>
<evidence type="ECO:0000256" key="3">
    <source>
        <dbReference type="ARBA" id="ARBA00022777"/>
    </source>
</evidence>
<dbReference type="NCBIfam" id="NF009948">
    <property type="entry name" value="PRK13412.1"/>
    <property type="match status" value="1"/>
</dbReference>
<dbReference type="PANTHER" id="PTHR32463:SF0">
    <property type="entry name" value="L-FUCOSE KINASE"/>
    <property type="match status" value="1"/>
</dbReference>
<dbReference type="SUPFAM" id="SSF54211">
    <property type="entry name" value="Ribosomal protein S5 domain 2-like"/>
    <property type="match status" value="1"/>
</dbReference>
<dbReference type="RefSeq" id="WP_165105555.1">
    <property type="nucleotide sequence ID" value="NZ_JAAKYA010000012.1"/>
</dbReference>
<keyword evidence="10" id="KW-1185">Reference proteome</keyword>
<reference evidence="9 10" key="1">
    <citation type="submission" date="2020-02" db="EMBL/GenBank/DDBJ databases">
        <title>Draft genome sequence of Limisphaera ngatamarikiensis NGM72.4T, a thermophilic Verrucomicrobia grouped in subdivision 3.</title>
        <authorList>
            <person name="Carere C.R."/>
            <person name="Steen J."/>
            <person name="Hugenholtz P."/>
            <person name="Stott M.B."/>
        </authorList>
    </citation>
    <scope>NUCLEOTIDE SEQUENCE [LARGE SCALE GENOMIC DNA]</scope>
    <source>
        <strain evidence="9 10">NGM72.4</strain>
    </source>
</reference>
<dbReference type="Pfam" id="PF00288">
    <property type="entry name" value="GHMP_kinases_N"/>
    <property type="match status" value="1"/>
</dbReference>
<evidence type="ECO:0000256" key="2">
    <source>
        <dbReference type="ARBA" id="ARBA00022741"/>
    </source>
</evidence>
<evidence type="ECO:0000259" key="7">
    <source>
        <dbReference type="Pfam" id="PF07959"/>
    </source>
</evidence>
<feature type="domain" description="GHMP kinase N-terminal" evidence="6">
    <location>
        <begin position="706"/>
        <end position="776"/>
    </location>
</feature>
<gene>
    <name evidence="9" type="primary">fkp</name>
    <name evidence="9" type="ORF">G4L39_02185</name>
</gene>
<name>A0A6M1RNB5_9BACT</name>
<dbReference type="InterPro" id="IPR020568">
    <property type="entry name" value="Ribosomal_Su5_D2-typ_SF"/>
</dbReference>
<evidence type="ECO:0000256" key="4">
    <source>
        <dbReference type="ARBA" id="ARBA00022840"/>
    </source>
</evidence>
<keyword evidence="1 9" id="KW-0808">Transferase</keyword>
<dbReference type="InterPro" id="IPR052203">
    <property type="entry name" value="GHMP_Kinase-Related"/>
</dbReference>
<keyword evidence="9" id="KW-0548">Nucleotidyltransferase</keyword>
<protein>
    <submittedName>
        <fullName evidence="9">Bifunctional fucokinase/L-fucose-1-P-guanylyltransferase</fullName>
    </submittedName>
</protein>
<dbReference type="InterPro" id="IPR013750">
    <property type="entry name" value="GHMP_kinase_C_dom"/>
</dbReference>
<dbReference type="GO" id="GO:0042352">
    <property type="term" value="P:GDP-L-fucose salvage"/>
    <property type="evidence" value="ECO:0007669"/>
    <property type="project" value="TreeGrafter"/>
</dbReference>
<proteinExistence type="inferred from homology"/>
<dbReference type="PANTHER" id="PTHR32463">
    <property type="entry name" value="L-FUCOSE KINASE"/>
    <property type="match status" value="1"/>
</dbReference>
<keyword evidence="3 9" id="KW-0418">Kinase</keyword>
<dbReference type="GO" id="GO:0005524">
    <property type="term" value="F:ATP binding"/>
    <property type="evidence" value="ECO:0007669"/>
    <property type="project" value="UniProtKB-KW"/>
</dbReference>
<feature type="domain" description="GHMP kinase C-terminal" evidence="8">
    <location>
        <begin position="860"/>
        <end position="937"/>
    </location>
</feature>
<keyword evidence="4" id="KW-0067">ATP-binding</keyword>
<comment type="similarity">
    <text evidence="5">Belongs to the GHMP kinase family.</text>
</comment>
<evidence type="ECO:0000256" key="1">
    <source>
        <dbReference type="ARBA" id="ARBA00022679"/>
    </source>
</evidence>
<dbReference type="Proteomes" id="UP000477311">
    <property type="component" value="Unassembled WGS sequence"/>
</dbReference>
<dbReference type="PRINTS" id="PR00959">
    <property type="entry name" value="MEVGALKINASE"/>
</dbReference>
<evidence type="ECO:0000259" key="6">
    <source>
        <dbReference type="Pfam" id="PF00288"/>
    </source>
</evidence>
<dbReference type="Gene3D" id="3.30.230.120">
    <property type="match status" value="1"/>
</dbReference>
<feature type="domain" description="GDP-fucose pyrophosphorylase" evidence="7">
    <location>
        <begin position="66"/>
        <end position="223"/>
    </location>
</feature>
<dbReference type="GO" id="GO:0050201">
    <property type="term" value="F:fucokinase activity"/>
    <property type="evidence" value="ECO:0007669"/>
    <property type="project" value="TreeGrafter"/>
</dbReference>
<dbReference type="SUPFAM" id="SSF55060">
    <property type="entry name" value="GHMP Kinase, C-terminal domain"/>
    <property type="match status" value="1"/>
</dbReference>
<sequence>MTSQYLISLPPAMAPVFAKLENRPAPTWFVGTDPSGPPAGSGGATAHLLVEAWKHEGADVPFESWLDAARRVVVHAGGQSRRLPAYAPVGKALLPIPVFRWSRGQRLDQTLLDLQQPLWDRILRAAPDSTRILLCSGDVWIRPGPEPPRLPEADVLVLGVRVPPETAQHFGVLFCHRREPGRLAFTCQKPSASRIRELGLSYRFLVDTGLWLLSSRALRVLMDRCGWNPARASFHEGRPRPYEFYATFTAALGTEPRFPDPELQALRCAVVEWPGAEFYHFGTSAQMLASVVALQNCIPGDWEDRRHPDQVLQNARVVPLLDRETRHTLWIENSVISSRWELEHQHVLTGIPDNYWSISLPPGICLDLVPVGEDRWCARPYGFTDTFRGAWDDPDTRWLGQPVAQWLAQRNLQPRDLGWTPGLDLYDCPLFPVLSSAELDPNFIQWLWQPETRGANTWARLWARSPRLSAADLLRQCNPRRLYEQRAGLRLEALATLRKHAQWSIFYRLDLEATARLVVNAASAPAPVEPGPDEPPLNHAREAMFQAALARLRGDSGWRRLERDAFDSLRDMLVREARVTPARPVRSVLEDQIVWARSPVRVDLAGGWTDTPPYCLEHGGRVLNLAVDLNGQPPLQVFAKCIPEPVLVIRSIDLSAEQHVRTYAELEEFGDPGNPFGLARAALALAGFSPRFHADGGFDSLEEQLRDFGGGIELSLVAAVPKGSGLGTSSILATTLLAALSDLCGLGWDRETLSHRTLVLEQLLGTGGGWQDQLGALERGIKLIETRPGLRQTPQIHWLPQHLFESPLTADCCLLYYTGITRLAWNILGEIVRAVFLNSPRHLALLEEIGRNAQRGALAIQRCDLEGLCETVRESWRLNQALDPATNPPQIQAILDAVAPWLAAAKLTGAGGGGYLFMIAHDPAAAARIREILTRHPPNPRARFVRFSVSTTGLQVTRS</sequence>
<evidence type="ECO:0000313" key="10">
    <source>
        <dbReference type="Proteomes" id="UP000477311"/>
    </source>
</evidence>
<dbReference type="InterPro" id="IPR012887">
    <property type="entry name" value="GDP_fucose_pyrophosphorylase"/>
</dbReference>
<organism evidence="9 10">
    <name type="scientific">Limisphaera ngatamarikiensis</name>
    <dbReference type="NCBI Taxonomy" id="1324935"/>
    <lineage>
        <taxon>Bacteria</taxon>
        <taxon>Pseudomonadati</taxon>
        <taxon>Verrucomicrobiota</taxon>
        <taxon>Verrucomicrobiia</taxon>
        <taxon>Limisphaerales</taxon>
        <taxon>Limisphaeraceae</taxon>
        <taxon>Limisphaera</taxon>
    </lineage>
</organism>
<keyword evidence="2" id="KW-0547">Nucleotide-binding</keyword>